<dbReference type="InterPro" id="IPR017439">
    <property type="entry name" value="Amidohydrolase"/>
</dbReference>
<proteinExistence type="predicted"/>
<comment type="caution">
    <text evidence="2">The sequence shown here is derived from an EMBL/GenBank/DDBJ whole genome shotgun (WGS) entry which is preliminary data.</text>
</comment>
<dbReference type="Pfam" id="PF07687">
    <property type="entry name" value="M20_dimer"/>
    <property type="match status" value="1"/>
</dbReference>
<evidence type="ECO:0000259" key="1">
    <source>
        <dbReference type="Pfam" id="PF07687"/>
    </source>
</evidence>
<evidence type="ECO:0000313" key="2">
    <source>
        <dbReference type="EMBL" id="MBU3878604.1"/>
    </source>
</evidence>
<dbReference type="InterPro" id="IPR002933">
    <property type="entry name" value="Peptidase_M20"/>
</dbReference>
<dbReference type="PANTHER" id="PTHR11014:SF63">
    <property type="entry name" value="METALLOPEPTIDASE, PUTATIVE (AFU_ORTHOLOGUE AFUA_6G09600)-RELATED"/>
    <property type="match status" value="1"/>
</dbReference>
<dbReference type="CDD" id="cd03886">
    <property type="entry name" value="M20_Acy1"/>
    <property type="match status" value="1"/>
</dbReference>
<dbReference type="EMBL" id="JABACJ020000039">
    <property type="protein sequence ID" value="MBU3878604.1"/>
    <property type="molecule type" value="Genomic_DNA"/>
</dbReference>
<dbReference type="Pfam" id="PF01546">
    <property type="entry name" value="Peptidase_M20"/>
    <property type="match status" value="1"/>
</dbReference>
<name>A0ABS6DAH8_9FIRM</name>
<sequence>MREELISWRRTLHQIPETGLSLPETVAFIKEKLEEMAIPYQIYEECSCITAVIGHGGKCFLLRSDMDALPIEEESGESFASTNGKMHACGHDMHAAILLGAAKILKSHEEELKGTVKLFFQSGEETFSGAQAAIHAGILENPKVDAAFAMHVAAALPNNVLIYGDYPMAAVYGFRITLTGKGAHGSMPQMGVDPINTGVHIYLALQELLSREVSATDEAALTVGRFDAGSAANIIPERAILEGTLRTFKPEITQYLIKRIKEVTDSIASAYRTTAEIEVLSNVPSVGCNQELTKGILQSIQEMDSNVKALPLYHVMGSEDFAFITEKIPATYFGIGAGVTDQSKWVGQHNPKILFNEDCLPYGAAIYAKAAMDWLSSHEG</sequence>
<feature type="domain" description="Peptidase M20 dimerisation" evidence="1">
    <location>
        <begin position="173"/>
        <end position="269"/>
    </location>
</feature>
<evidence type="ECO:0000313" key="3">
    <source>
        <dbReference type="Proteomes" id="UP000723714"/>
    </source>
</evidence>
<protein>
    <submittedName>
        <fullName evidence="2">Amidohydrolase</fullName>
    </submittedName>
</protein>
<dbReference type="NCBIfam" id="TIGR01891">
    <property type="entry name" value="amidohydrolases"/>
    <property type="match status" value="1"/>
</dbReference>
<dbReference type="PANTHER" id="PTHR11014">
    <property type="entry name" value="PEPTIDASE M20 FAMILY MEMBER"/>
    <property type="match status" value="1"/>
</dbReference>
<dbReference type="PIRSF" id="PIRSF005962">
    <property type="entry name" value="Pept_M20D_amidohydro"/>
    <property type="match status" value="1"/>
</dbReference>
<accession>A0ABS6DAH8</accession>
<reference evidence="2 3" key="1">
    <citation type="submission" date="2021-06" db="EMBL/GenBank/DDBJ databases">
        <title>Faecalicatena sp. nov. isolated from porcine feces.</title>
        <authorList>
            <person name="Oh B.S."/>
            <person name="Lee J.H."/>
        </authorList>
    </citation>
    <scope>NUCLEOTIDE SEQUENCE [LARGE SCALE GENOMIC DNA]</scope>
    <source>
        <strain evidence="2 3">AGMB00832</strain>
    </source>
</reference>
<organism evidence="2 3">
    <name type="scientific">Faecalicatena faecalis</name>
    <dbReference type="NCBI Taxonomy" id="2726362"/>
    <lineage>
        <taxon>Bacteria</taxon>
        <taxon>Bacillati</taxon>
        <taxon>Bacillota</taxon>
        <taxon>Clostridia</taxon>
        <taxon>Lachnospirales</taxon>
        <taxon>Lachnospiraceae</taxon>
        <taxon>Faecalicatena</taxon>
    </lineage>
</organism>
<keyword evidence="3" id="KW-1185">Reference proteome</keyword>
<dbReference type="Proteomes" id="UP000723714">
    <property type="component" value="Unassembled WGS sequence"/>
</dbReference>
<gene>
    <name evidence="2" type="ORF">HGO97_022670</name>
</gene>
<dbReference type="InterPro" id="IPR011650">
    <property type="entry name" value="Peptidase_M20_dimer"/>
</dbReference>